<reference evidence="2 3" key="1">
    <citation type="submission" date="2021-01" db="EMBL/GenBank/DDBJ databases">
        <title>Aequorivita sp. strain KX20305, a bacterium isolated from the sediment collected at a cold seep field in South China Sea.</title>
        <authorList>
            <person name="Zhang H."/>
            <person name="Li C."/>
        </authorList>
    </citation>
    <scope>NUCLEOTIDE SEQUENCE [LARGE SCALE GENOMIC DNA]</scope>
    <source>
        <strain evidence="2 3">KX20305</strain>
    </source>
</reference>
<feature type="chain" id="PRO_5046955920" evidence="1">
    <location>
        <begin position="25"/>
        <end position="75"/>
    </location>
</feature>
<gene>
    <name evidence="2" type="ORF">JK629_11800</name>
</gene>
<keyword evidence="3" id="KW-1185">Reference proteome</keyword>
<dbReference type="Proteomes" id="UP000629420">
    <property type="component" value="Chromosome"/>
</dbReference>
<accession>A0ABX7DS78</accession>
<dbReference type="EMBL" id="CP068439">
    <property type="protein sequence ID" value="QQX76014.1"/>
    <property type="molecule type" value="Genomic_DNA"/>
</dbReference>
<evidence type="ECO:0000313" key="2">
    <source>
        <dbReference type="EMBL" id="QQX76014.1"/>
    </source>
</evidence>
<evidence type="ECO:0000313" key="3">
    <source>
        <dbReference type="Proteomes" id="UP000629420"/>
    </source>
</evidence>
<sequence>MPLAVFAIAIAGAFASNSMENVNADPTGYIDAPLPCKVSVDCSLTGGPVCRNASLQQAFGWNSMHTACNEIRFKP</sequence>
<feature type="signal peptide" evidence="1">
    <location>
        <begin position="1"/>
        <end position="24"/>
    </location>
</feature>
<name>A0ABX7DS78_9FLAO</name>
<organism evidence="2 3">
    <name type="scientific">Aequorivita iocasae</name>
    <dbReference type="NCBI Taxonomy" id="2803865"/>
    <lineage>
        <taxon>Bacteria</taxon>
        <taxon>Pseudomonadati</taxon>
        <taxon>Bacteroidota</taxon>
        <taxon>Flavobacteriia</taxon>
        <taxon>Flavobacteriales</taxon>
        <taxon>Flavobacteriaceae</taxon>
        <taxon>Aequorivita</taxon>
    </lineage>
</organism>
<proteinExistence type="predicted"/>
<keyword evidence="1" id="KW-0732">Signal</keyword>
<protein>
    <submittedName>
        <fullName evidence="2">Uncharacterized protein</fullName>
    </submittedName>
</protein>
<evidence type="ECO:0000256" key="1">
    <source>
        <dbReference type="SAM" id="SignalP"/>
    </source>
</evidence>